<name>A0ABD0W7U4_UMBPY</name>
<evidence type="ECO:0000313" key="1">
    <source>
        <dbReference type="EMBL" id="KAL0967060.1"/>
    </source>
</evidence>
<comment type="caution">
    <text evidence="1">The sequence shown here is derived from an EMBL/GenBank/DDBJ whole genome shotgun (WGS) entry which is preliminary data.</text>
</comment>
<gene>
    <name evidence="1" type="ORF">UPYG_G00304100</name>
</gene>
<sequence>MLIFAINFQPERPRRKDGISEPPTTSTGLTCTADWSRTLCNCRGPLTVALLAGNLLPTHRSRLEGLENKRLDYLVSAPTRYTIKQFYLFLSGVSRVHVSLLFRHNPTHAGLTNYGSDFADSSGVLGPTLVADTLWSVEGQFPLCSTLNT</sequence>
<organism evidence="1 2">
    <name type="scientific">Umbra pygmaea</name>
    <name type="common">Eastern mudminnow</name>
    <dbReference type="NCBI Taxonomy" id="75934"/>
    <lineage>
        <taxon>Eukaryota</taxon>
        <taxon>Metazoa</taxon>
        <taxon>Chordata</taxon>
        <taxon>Craniata</taxon>
        <taxon>Vertebrata</taxon>
        <taxon>Euteleostomi</taxon>
        <taxon>Actinopterygii</taxon>
        <taxon>Neopterygii</taxon>
        <taxon>Teleostei</taxon>
        <taxon>Protacanthopterygii</taxon>
        <taxon>Esociformes</taxon>
        <taxon>Umbridae</taxon>
        <taxon>Umbra</taxon>
    </lineage>
</organism>
<dbReference type="EMBL" id="JAGEUA010000009">
    <property type="protein sequence ID" value="KAL0967060.1"/>
    <property type="molecule type" value="Genomic_DNA"/>
</dbReference>
<evidence type="ECO:0000313" key="2">
    <source>
        <dbReference type="Proteomes" id="UP001557470"/>
    </source>
</evidence>
<reference evidence="1 2" key="1">
    <citation type="submission" date="2024-06" db="EMBL/GenBank/DDBJ databases">
        <authorList>
            <person name="Pan Q."/>
            <person name="Wen M."/>
            <person name="Jouanno E."/>
            <person name="Zahm M."/>
            <person name="Klopp C."/>
            <person name="Cabau C."/>
            <person name="Louis A."/>
            <person name="Berthelot C."/>
            <person name="Parey E."/>
            <person name="Roest Crollius H."/>
            <person name="Montfort J."/>
            <person name="Robinson-Rechavi M."/>
            <person name="Bouchez O."/>
            <person name="Lampietro C."/>
            <person name="Lopez Roques C."/>
            <person name="Donnadieu C."/>
            <person name="Postlethwait J."/>
            <person name="Bobe J."/>
            <person name="Verreycken H."/>
            <person name="Guiguen Y."/>
        </authorList>
    </citation>
    <scope>NUCLEOTIDE SEQUENCE [LARGE SCALE GENOMIC DNA]</scope>
    <source>
        <strain evidence="1">Up_M1</strain>
        <tissue evidence="1">Testis</tissue>
    </source>
</reference>
<dbReference type="Proteomes" id="UP001557470">
    <property type="component" value="Unassembled WGS sequence"/>
</dbReference>
<dbReference type="AlphaFoldDB" id="A0ABD0W7U4"/>
<proteinExistence type="predicted"/>
<accession>A0ABD0W7U4</accession>
<keyword evidence="2" id="KW-1185">Reference proteome</keyword>
<protein>
    <submittedName>
        <fullName evidence="1">Uncharacterized protein</fullName>
    </submittedName>
</protein>